<organism evidence="3 4">
    <name type="scientific">Flavobacterium soyae</name>
    <dbReference type="NCBI Taxonomy" id="2903098"/>
    <lineage>
        <taxon>Bacteria</taxon>
        <taxon>Pseudomonadati</taxon>
        <taxon>Bacteroidota</taxon>
        <taxon>Flavobacteriia</taxon>
        <taxon>Flavobacteriales</taxon>
        <taxon>Flavobacteriaceae</taxon>
        <taxon>Flavobacterium</taxon>
    </lineage>
</organism>
<dbReference type="InterPro" id="IPR003961">
    <property type="entry name" value="FN3_dom"/>
</dbReference>
<evidence type="ECO:0000259" key="2">
    <source>
        <dbReference type="PROSITE" id="PS50853"/>
    </source>
</evidence>
<sequence length="2041" mass="226583">MKSLYNNIYLFVLFLFFSAAGYAQLYPVQLTPVFNSPYSVKISDYATSMDTKMQLLVNPTDISISQRQVRLKLYIQGNGLNIQSSDYIQGQPPVFINGGELQTLTNTDIAALFRLENLQGITASQYANGLPEGMYSFCFEMYDFATNQKISQKSCASLYLILNDPPLLNTPQRNEQIASTEFPNILFTWTPRQINATNVSYKFELKQLIDPALDPQFAFQMSPVLYEETLFGTALLYNLNMPILTPGMSYAWRVRAISTTGLSENAVFKNDGYSEIYSFKYTSSCTAPTFLLSEVQNSKSVKITWEGTPEHTRYQLQYKKQDVRNAQWFSTNSLNTQSLITNLEPGFTYQFRVGSSCDPATEGVQSFIYSGISTFTIPTETNGVPAYNCGIVPQINIQNQKPLTNLIQSETFKAGDFPVTILELKGENSPYSGRGYIIVPYLADTKIAVEFNNIVINTDYQLISGVVETSYNPDWKNVTDVEDFTGEGQGGQVEETVPFIIKDIVINANGDIVVNGTGGEQVTIPGGKDTIITDSGGMAADGKTVIPPKVYNVDNKGNGSNEGVTVAEGGKPTPENTDGVDKSGQATAFTAKGISIAFSGNDSKYAFDVMPNNASAALQKLYKKAGDVALPYKAVLNSDTDTLLATVTTTDANIKLDSIVFKTQNGAKIDFTRKDKVFVLTVKGSLSYAEEEIVATIKQENRWKVIGAFMLVHISPKEVNVTLVPTDDVSEKKLDTLIASTQKIYNKVGVKINFKKEQILKDFDSVVPNSVDKIQTEKNTLTSTYSTVQQNINALYKGDVNSYVLFITDKASSTGQQGYMRLNGQFGYVFNSGLNKTPAHELGHGIFKLEHPFELYKTKESSTDLLMDYSEGTVLNHQDWKQINDPAFKLYAFQSQASGEIAGGFGISPDFYIVSNGDETTVANINLGSKGSLGGFVSTKNGKKVTYKWDDGKYIGDDGTSIGNQNLKPTLNTSRIYLFYDNDKSCPYSKFLRTIYDQRLKELIDEHDAEGLSKYIDEYNTTKYFKREKEERSIYWGYLGCQNSGSTSNQEYQQLVDARKDLTDLQKQKFKDVLAKLTAIPYDILTGKCTDTDKQNCKCIDLQDQKTTISNDCLEKLIASIQQSTCTQEFISAFEERMDVTTFIGAAQITELLDKVDDCVIGKLSKNTRHKLYELMFHNSIVAHPYSTYGGGFIPTRMNKGKDYLILKLLKSASSEEQVWFVNTFLNSKDNANTTKLNFLIRQNPDLVLTAEILKVLSEFVASNGSIVIDKPIVETKTFFDKQVSIPTNINPIMIYYENWITGSNEFKVGSFKVTVDESELSLNGENKLNVKQIGDFLRTGTDTSIEINDNYYVNPWDDVTLILAKDMEETIGLQVGKTIKTKAVYALFLDEIGSRVVSGQNVQIATSAVAIVGAFFTYGASLELLAGESIVSLTGLQVLSSALVITSSATNLALLSQSGNRTLSPEEKIVMQKWNTFYNTLLLLDGGINIYSTIKNISSLSKAVQLEKMIIDAENSSANLGKVVNLFDNTGGFIKPTATTTGTAITAERGAMTIVKNINNEGNAVATSSAANYNKSFAYDGNAALKLNPEIYPELTALSETKVIQFPKPDLATKLIPEVPIGNASQLIPYNVMYYTGLTGTVEVIVATNELTKDVAQVVYASPAVATKLKETEENNCTVYTKFGTPNCIKFRSLLAETGKKGGVDKLYNNLLSSNVSTVLNKLIITSDNKIFLDDILETTYTLSTHIAQYSNATISNWKTLYDNKKEFARKDWNTLIQFDKLNKQVKAEVLKFSDASNTKSTLKEFTTDLEKVPGFTDFINKHIEYAKGFVGHKQSVIYTPEQYELLTPETIEEIPLNSELHDTIVAWINYSKDDAKRKNYFKLGKDFEKSIETALKSDNSAVYKDLLKLIPDLAERQILSQVQFCINGETSCNEEGKYFIADFVFIKKVKNEEGESNWDVVIADTKLSEKTGFTNNQKKAIGISSYYLKSIKIPPADINGENIKIEVGDKIIRNILKNRFIKIYSNGGGVYKSSKVSEK</sequence>
<feature type="domain" description="Fibronectin type-III" evidence="2">
    <location>
        <begin position="287"/>
        <end position="379"/>
    </location>
</feature>
<reference evidence="3 4" key="1">
    <citation type="submission" date="2024-03" db="EMBL/GenBank/DDBJ databases">
        <title>Flavobacterium soyae.</title>
        <authorList>
            <person name="Zheng W."/>
        </authorList>
    </citation>
    <scope>NUCLEOTIDE SEQUENCE [LARGE SCALE GENOMIC DNA]</scope>
    <source>
        <strain evidence="3 4">55</strain>
    </source>
</reference>
<keyword evidence="4" id="KW-1185">Reference proteome</keyword>
<protein>
    <submittedName>
        <fullName evidence="3">Fibronectin type III domain-containing protein</fullName>
    </submittedName>
</protein>
<dbReference type="EMBL" id="CP150845">
    <property type="protein sequence ID" value="WYZ19178.1"/>
    <property type="molecule type" value="Genomic_DNA"/>
</dbReference>
<proteinExistence type="predicted"/>
<name>A0ABZ2UCE5_9FLAO</name>
<dbReference type="CDD" id="cd00063">
    <property type="entry name" value="FN3"/>
    <property type="match status" value="1"/>
</dbReference>
<evidence type="ECO:0000313" key="3">
    <source>
        <dbReference type="EMBL" id="WYZ19178.1"/>
    </source>
</evidence>
<dbReference type="SUPFAM" id="SSF49265">
    <property type="entry name" value="Fibronectin type III"/>
    <property type="match status" value="1"/>
</dbReference>
<evidence type="ECO:0000313" key="4">
    <source>
        <dbReference type="Proteomes" id="UP001623852"/>
    </source>
</evidence>
<dbReference type="Proteomes" id="UP001623852">
    <property type="component" value="Chromosome"/>
</dbReference>
<gene>
    <name evidence="3" type="ORF">AABD74_18660</name>
</gene>
<dbReference type="Gene3D" id="2.60.40.10">
    <property type="entry name" value="Immunoglobulins"/>
    <property type="match status" value="2"/>
</dbReference>
<dbReference type="PROSITE" id="PS50853">
    <property type="entry name" value="FN3"/>
    <property type="match status" value="1"/>
</dbReference>
<dbReference type="InterPro" id="IPR036116">
    <property type="entry name" value="FN3_sf"/>
</dbReference>
<evidence type="ECO:0000256" key="1">
    <source>
        <dbReference type="SAM" id="MobiDB-lite"/>
    </source>
</evidence>
<accession>A0ABZ2UCE5</accession>
<feature type="region of interest" description="Disordered" evidence="1">
    <location>
        <begin position="552"/>
        <end position="582"/>
    </location>
</feature>
<dbReference type="InterPro" id="IPR013783">
    <property type="entry name" value="Ig-like_fold"/>
</dbReference>
<dbReference type="RefSeq" id="WP_406843888.1">
    <property type="nucleotide sequence ID" value="NZ_CP150845.1"/>
</dbReference>